<keyword evidence="5" id="KW-0175">Coiled coil</keyword>
<gene>
    <name evidence="6" type="ORF">WICANDRAFT_92176</name>
</gene>
<sequence>MLERKIFDITKNISIFRQMLRFGGTPYRIRQFLIKFNKFIKSGPTNLINIYKFWINEDSLGDFIDLYYGICDEIILLYKLNVFTNPNFKSFIGKHEAYSWYMDILLGLKKNYNKLQENRNKQLQLNIQNQVKQKASLLSKRLMDSIGNNSPMKSQILREFNTKSPILNNNNQYDLEIEALKHEERIIMTDLVRLSFDFVCDSIDIFKLELNPSVYLICGAISGSFGLSKVWMMSKR</sequence>
<dbReference type="Pfam" id="PF05648">
    <property type="entry name" value="PEX11"/>
    <property type="match status" value="1"/>
</dbReference>
<organism evidence="6 7">
    <name type="scientific">Wickerhamomyces anomalus (strain ATCC 58044 / CBS 1984 / NCYC 433 / NRRL Y-366-8)</name>
    <name type="common">Yeast</name>
    <name type="synonym">Hansenula anomala</name>
    <dbReference type="NCBI Taxonomy" id="683960"/>
    <lineage>
        <taxon>Eukaryota</taxon>
        <taxon>Fungi</taxon>
        <taxon>Dikarya</taxon>
        <taxon>Ascomycota</taxon>
        <taxon>Saccharomycotina</taxon>
        <taxon>Saccharomycetes</taxon>
        <taxon>Phaffomycetales</taxon>
        <taxon>Wickerhamomycetaceae</taxon>
        <taxon>Wickerhamomyces</taxon>
    </lineage>
</organism>
<feature type="non-terminal residue" evidence="6">
    <location>
        <position position="236"/>
    </location>
</feature>
<evidence type="ECO:0000256" key="4">
    <source>
        <dbReference type="ARBA" id="ARBA00046271"/>
    </source>
</evidence>
<dbReference type="GO" id="GO:0005778">
    <property type="term" value="C:peroxisomal membrane"/>
    <property type="evidence" value="ECO:0007669"/>
    <property type="project" value="UniProtKB-SubCell"/>
</dbReference>
<evidence type="ECO:0000313" key="6">
    <source>
        <dbReference type="EMBL" id="ODQ60068.1"/>
    </source>
</evidence>
<dbReference type="EMBL" id="KV454210">
    <property type="protein sequence ID" value="ODQ60068.1"/>
    <property type="molecule type" value="Genomic_DNA"/>
</dbReference>
<reference evidence="6 7" key="1">
    <citation type="journal article" date="2016" name="Proc. Natl. Acad. Sci. U.S.A.">
        <title>Comparative genomics of biotechnologically important yeasts.</title>
        <authorList>
            <person name="Riley R."/>
            <person name="Haridas S."/>
            <person name="Wolfe K.H."/>
            <person name="Lopes M.R."/>
            <person name="Hittinger C.T."/>
            <person name="Goeker M."/>
            <person name="Salamov A.A."/>
            <person name="Wisecaver J.H."/>
            <person name="Long T.M."/>
            <person name="Calvey C.H."/>
            <person name="Aerts A.L."/>
            <person name="Barry K.W."/>
            <person name="Choi C."/>
            <person name="Clum A."/>
            <person name="Coughlan A.Y."/>
            <person name="Deshpande S."/>
            <person name="Douglass A.P."/>
            <person name="Hanson S.J."/>
            <person name="Klenk H.-P."/>
            <person name="LaButti K.M."/>
            <person name="Lapidus A."/>
            <person name="Lindquist E.A."/>
            <person name="Lipzen A.M."/>
            <person name="Meier-Kolthoff J.P."/>
            <person name="Ohm R.A."/>
            <person name="Otillar R.P."/>
            <person name="Pangilinan J.L."/>
            <person name="Peng Y."/>
            <person name="Rokas A."/>
            <person name="Rosa C.A."/>
            <person name="Scheuner C."/>
            <person name="Sibirny A.A."/>
            <person name="Slot J.C."/>
            <person name="Stielow J.B."/>
            <person name="Sun H."/>
            <person name="Kurtzman C.P."/>
            <person name="Blackwell M."/>
            <person name="Grigoriev I.V."/>
            <person name="Jeffries T.W."/>
        </authorList>
    </citation>
    <scope>NUCLEOTIDE SEQUENCE [LARGE SCALE GENOMIC DNA]</scope>
    <source>
        <strain evidence="7">ATCC 58044 / CBS 1984 / NCYC 433 / NRRL Y-366-8</strain>
    </source>
</reference>
<dbReference type="RefSeq" id="XP_019039275.1">
    <property type="nucleotide sequence ID" value="XM_019186350.1"/>
</dbReference>
<dbReference type="AlphaFoldDB" id="A0A1E3P447"/>
<evidence type="ECO:0008006" key="8">
    <source>
        <dbReference type="Google" id="ProtNLM"/>
    </source>
</evidence>
<evidence type="ECO:0000256" key="1">
    <source>
        <dbReference type="ARBA" id="ARBA00022593"/>
    </source>
</evidence>
<comment type="subcellular location">
    <subcellularLocation>
        <location evidence="4">Peroxisome membrane</location>
    </subcellularLocation>
</comment>
<evidence type="ECO:0000256" key="2">
    <source>
        <dbReference type="ARBA" id="ARBA00023136"/>
    </source>
</evidence>
<dbReference type="Proteomes" id="UP000094112">
    <property type="component" value="Unassembled WGS sequence"/>
</dbReference>
<keyword evidence="7" id="KW-1185">Reference proteome</keyword>
<feature type="coiled-coil region" evidence="5">
    <location>
        <begin position="105"/>
        <end position="140"/>
    </location>
</feature>
<dbReference type="GO" id="GO:0016559">
    <property type="term" value="P:peroxisome fission"/>
    <property type="evidence" value="ECO:0007669"/>
    <property type="project" value="InterPro"/>
</dbReference>
<evidence type="ECO:0000256" key="5">
    <source>
        <dbReference type="SAM" id="Coils"/>
    </source>
</evidence>
<dbReference type="GeneID" id="30203596"/>
<evidence type="ECO:0000256" key="3">
    <source>
        <dbReference type="ARBA" id="ARBA00023140"/>
    </source>
</evidence>
<keyword evidence="1" id="KW-0962">Peroxisome biogenesis</keyword>
<proteinExistence type="predicted"/>
<dbReference type="InterPro" id="IPR008733">
    <property type="entry name" value="PEX11"/>
</dbReference>
<dbReference type="PANTHER" id="PTHR12652">
    <property type="entry name" value="PEROXISOMAL BIOGENESIS FACTOR 11"/>
    <property type="match status" value="1"/>
</dbReference>
<keyword evidence="2" id="KW-0472">Membrane</keyword>
<dbReference type="STRING" id="683960.A0A1E3P447"/>
<keyword evidence="3" id="KW-0576">Peroxisome</keyword>
<dbReference type="PANTHER" id="PTHR12652:SF50">
    <property type="entry name" value="PEROXIN 11"/>
    <property type="match status" value="1"/>
</dbReference>
<dbReference type="OrthoDB" id="411017at2759"/>
<accession>A0A1E3P447</accession>
<name>A0A1E3P447_WICAA</name>
<protein>
    <recommendedName>
        <fullName evidence="8">Peroxisomal membrane protein PEX25</fullName>
    </recommendedName>
</protein>
<evidence type="ECO:0000313" key="7">
    <source>
        <dbReference type="Proteomes" id="UP000094112"/>
    </source>
</evidence>